<name>A0ABS9GKS4_9PSED</name>
<dbReference type="Proteomes" id="UP000814158">
    <property type="component" value="Unassembled WGS sequence"/>
</dbReference>
<accession>A0ABS9GKS4</accession>
<protein>
    <submittedName>
        <fullName evidence="1">DNA primase</fullName>
    </submittedName>
</protein>
<sequence>MLMLTPLVTSAAIEDKQVALCASMSGSVERLACYDSIADQNNLAPKTVSTTTVGKGKWSTSTSTDPLTDKSVYVAMLDASSGRGRYGDGIDLVVRCAKGETDFYINWASFLGTDRISVTHRIGRAKAVKSSWQVSTDHKSSFFPGSPVPSLKALIEAESFVANVTPYSESPVTATFDTSGASEALKEIRAACKW</sequence>
<organism evidence="1 2">
    <name type="scientific">Pseudomonas salomonii</name>
    <dbReference type="NCBI Taxonomy" id="191391"/>
    <lineage>
        <taxon>Bacteria</taxon>
        <taxon>Pseudomonadati</taxon>
        <taxon>Pseudomonadota</taxon>
        <taxon>Gammaproteobacteria</taxon>
        <taxon>Pseudomonadales</taxon>
        <taxon>Pseudomonadaceae</taxon>
        <taxon>Pseudomonas</taxon>
    </lineage>
</organism>
<comment type="caution">
    <text evidence="1">The sequence shown here is derived from an EMBL/GenBank/DDBJ whole genome shotgun (WGS) entry which is preliminary data.</text>
</comment>
<proteinExistence type="predicted"/>
<dbReference type="Pfam" id="PF11319">
    <property type="entry name" value="VasI"/>
    <property type="match status" value="1"/>
</dbReference>
<evidence type="ECO:0000313" key="2">
    <source>
        <dbReference type="Proteomes" id="UP000814158"/>
    </source>
</evidence>
<dbReference type="InterPro" id="IPR017738">
    <property type="entry name" value="T6SS-assoc_VCA0118"/>
</dbReference>
<evidence type="ECO:0000313" key="1">
    <source>
        <dbReference type="EMBL" id="MCF5545081.1"/>
    </source>
</evidence>
<reference evidence="1 2" key="1">
    <citation type="submission" date="2019-11" db="EMBL/GenBank/DDBJ databases">
        <title>Epiphytic Pseudomonas syringae from cherry orchards.</title>
        <authorList>
            <person name="Hulin M.T."/>
        </authorList>
    </citation>
    <scope>NUCLEOTIDE SEQUENCE [LARGE SCALE GENOMIC DNA]</scope>
    <source>
        <strain evidence="1 2">PA-3-2A</strain>
    </source>
</reference>
<dbReference type="EMBL" id="WKAT01000016">
    <property type="protein sequence ID" value="MCF5545081.1"/>
    <property type="molecule type" value="Genomic_DNA"/>
</dbReference>
<keyword evidence="2" id="KW-1185">Reference proteome</keyword>
<gene>
    <name evidence="1" type="ORF">GIV68_10040</name>
</gene>